<keyword evidence="2" id="KW-0812">Transmembrane</keyword>
<accession>A0ABS1UWI6</accession>
<dbReference type="RefSeq" id="WP_202823585.1">
    <property type="nucleotide sequence ID" value="NZ_JAEUXJ010000001.1"/>
</dbReference>
<feature type="transmembrane region" description="Helical" evidence="2">
    <location>
        <begin position="86"/>
        <end position="109"/>
    </location>
</feature>
<keyword evidence="3" id="KW-0732">Signal</keyword>
<name>A0ABS1UWI6_9PROT</name>
<dbReference type="EMBL" id="JAEUXJ010000001">
    <property type="protein sequence ID" value="MBL6453836.1"/>
    <property type="molecule type" value="Genomic_DNA"/>
</dbReference>
<comment type="caution">
    <text evidence="4">The sequence shown here is derived from an EMBL/GenBank/DDBJ whole genome shotgun (WGS) entry which is preliminary data.</text>
</comment>
<keyword evidence="2" id="KW-1133">Transmembrane helix</keyword>
<evidence type="ECO:0000256" key="1">
    <source>
        <dbReference type="SAM" id="MobiDB-lite"/>
    </source>
</evidence>
<evidence type="ECO:0000313" key="4">
    <source>
        <dbReference type="EMBL" id="MBL6453836.1"/>
    </source>
</evidence>
<organism evidence="4 5">
    <name type="scientific">Belnapia mucosa</name>
    <dbReference type="NCBI Taxonomy" id="2804532"/>
    <lineage>
        <taxon>Bacteria</taxon>
        <taxon>Pseudomonadati</taxon>
        <taxon>Pseudomonadota</taxon>
        <taxon>Alphaproteobacteria</taxon>
        <taxon>Acetobacterales</taxon>
        <taxon>Roseomonadaceae</taxon>
        <taxon>Belnapia</taxon>
    </lineage>
</organism>
<keyword evidence="2" id="KW-0472">Membrane</keyword>
<dbReference type="Proteomes" id="UP000606490">
    <property type="component" value="Unassembled WGS sequence"/>
</dbReference>
<evidence type="ECO:0000256" key="2">
    <source>
        <dbReference type="SAM" id="Phobius"/>
    </source>
</evidence>
<protein>
    <submittedName>
        <fullName evidence="4">SH3 domain-containing protein</fullName>
    </submittedName>
</protein>
<feature type="region of interest" description="Disordered" evidence="1">
    <location>
        <begin position="278"/>
        <end position="298"/>
    </location>
</feature>
<feature type="transmembrane region" description="Helical" evidence="2">
    <location>
        <begin position="57"/>
        <end position="79"/>
    </location>
</feature>
<keyword evidence="5" id="KW-1185">Reference proteome</keyword>
<gene>
    <name evidence="4" type="ORF">JMJ55_00790</name>
</gene>
<reference evidence="4 5" key="1">
    <citation type="submission" date="2021-01" db="EMBL/GenBank/DDBJ databases">
        <title>Belnapia mucosa sp. nov. and Belnapia arida sp. nov., isolated from the Tabernas Desert (Almeria, Spain).</title>
        <authorList>
            <person name="Molina-Menor E."/>
            <person name="Vidal-Verdu A."/>
            <person name="Calonge A."/>
            <person name="Satari L."/>
            <person name="Pereto Magraner J."/>
            <person name="Porcar Miralles M."/>
        </authorList>
    </citation>
    <scope>NUCLEOTIDE SEQUENCE [LARGE SCALE GENOMIC DNA]</scope>
    <source>
        <strain evidence="4 5">T6</strain>
    </source>
</reference>
<feature type="signal peptide" evidence="3">
    <location>
        <begin position="1"/>
        <end position="17"/>
    </location>
</feature>
<evidence type="ECO:0000256" key="3">
    <source>
        <dbReference type="SAM" id="SignalP"/>
    </source>
</evidence>
<sequence>MSSRPVRRLTASLTAFALLAGCATGRNERIGADDGSDACRPQLVALDSTGNYYAEDIIRGAAIGAVSGGVLGGLIGAAATGRTRDIAIGAGAGVLAGGAVGAAGGYLAARQRQAQDQASLSAAVGGDLASENAQLDRTQLAFNQLVDCRLMAAETIRQDVRSGRLAPEAGRAQMAALRGRMQQDIAIARRINDRIGTRGAEFDTAIDAVAPGTRQDVAARQPAPAPARTRAPVPLRIRPEPSAPQIDQVAANEPVTVRPVQGNYALVETSSGIRGYAPASSFPGRRPAAVPAPTGGDGSVRELAASNIAKRDNFSESVTNAERVAGGQGFELAS</sequence>
<feature type="chain" id="PRO_5047211139" evidence="3">
    <location>
        <begin position="18"/>
        <end position="334"/>
    </location>
</feature>
<dbReference type="PROSITE" id="PS51257">
    <property type="entry name" value="PROKAR_LIPOPROTEIN"/>
    <property type="match status" value="1"/>
</dbReference>
<evidence type="ECO:0000313" key="5">
    <source>
        <dbReference type="Proteomes" id="UP000606490"/>
    </source>
</evidence>
<proteinExistence type="predicted"/>